<name>A0A9W6CXQ8_9MICO</name>
<dbReference type="Pfam" id="PF09579">
    <property type="entry name" value="Spore_YtfJ"/>
    <property type="match status" value="1"/>
</dbReference>
<gene>
    <name evidence="1" type="ORF">ARHIZOSPH14_29410</name>
</gene>
<reference evidence="1" key="1">
    <citation type="submission" date="2022-12" db="EMBL/GenBank/DDBJ databases">
        <title>Reference genome sequencing for broad-spectrum identification of bacterial and archaeal isolates by mass spectrometry.</title>
        <authorList>
            <person name="Sekiguchi Y."/>
            <person name="Tourlousse D.M."/>
        </authorList>
    </citation>
    <scope>NUCLEOTIDE SEQUENCE</scope>
    <source>
        <strain evidence="1">14</strain>
    </source>
</reference>
<dbReference type="EMBL" id="BSDP01000001">
    <property type="protein sequence ID" value="GLI28699.1"/>
    <property type="molecule type" value="Genomic_DNA"/>
</dbReference>
<evidence type="ECO:0000313" key="1">
    <source>
        <dbReference type="EMBL" id="GLI28699.1"/>
    </source>
</evidence>
<organism evidence="1 2">
    <name type="scientific">Agromyces rhizosphaerae</name>
    <dbReference type="NCBI Taxonomy" id="88374"/>
    <lineage>
        <taxon>Bacteria</taxon>
        <taxon>Bacillati</taxon>
        <taxon>Actinomycetota</taxon>
        <taxon>Actinomycetes</taxon>
        <taxon>Micrococcales</taxon>
        <taxon>Microbacteriaceae</taxon>
        <taxon>Agromyces</taxon>
    </lineage>
</organism>
<proteinExistence type="predicted"/>
<dbReference type="InterPro" id="IPR014229">
    <property type="entry name" value="Spore_YtfJ"/>
</dbReference>
<evidence type="ECO:0008006" key="3">
    <source>
        <dbReference type="Google" id="ProtNLM"/>
    </source>
</evidence>
<keyword evidence="2" id="KW-1185">Reference proteome</keyword>
<dbReference type="Proteomes" id="UP001144396">
    <property type="component" value="Unassembled WGS sequence"/>
</dbReference>
<comment type="caution">
    <text evidence="1">The sequence shown here is derived from an EMBL/GenBank/DDBJ whole genome shotgun (WGS) entry which is preliminary data.</text>
</comment>
<evidence type="ECO:0000313" key="2">
    <source>
        <dbReference type="Proteomes" id="UP001144396"/>
    </source>
</evidence>
<protein>
    <recommendedName>
        <fullName evidence="3">Sporulation protein YtfJ</fullName>
    </recommendedName>
</protein>
<sequence>MAAMADLALELSKAAGDAGIKTVYGDPVTIEGTTLIPVALAYYGFGAGTAEGEASGSGSGGKGSGGGGGGLSIPIGAYVGKDGETHFEPNVISLLAVSIPFVWVAGNALAKLVKVLKK</sequence>
<accession>A0A9W6CXQ8</accession>
<dbReference type="AlphaFoldDB" id="A0A9W6CXQ8"/>